<dbReference type="GO" id="GO:0010468">
    <property type="term" value="P:regulation of gene expression"/>
    <property type="evidence" value="ECO:0007669"/>
    <property type="project" value="TreeGrafter"/>
</dbReference>
<organism evidence="17 18">
    <name type="scientific">Aromia moschata</name>
    <dbReference type="NCBI Taxonomy" id="1265417"/>
    <lineage>
        <taxon>Eukaryota</taxon>
        <taxon>Metazoa</taxon>
        <taxon>Ecdysozoa</taxon>
        <taxon>Arthropoda</taxon>
        <taxon>Hexapoda</taxon>
        <taxon>Insecta</taxon>
        <taxon>Pterygota</taxon>
        <taxon>Neoptera</taxon>
        <taxon>Endopterygota</taxon>
        <taxon>Coleoptera</taxon>
        <taxon>Polyphaga</taxon>
        <taxon>Cucujiformia</taxon>
        <taxon>Chrysomeloidea</taxon>
        <taxon>Cerambycidae</taxon>
        <taxon>Cerambycinae</taxon>
        <taxon>Callichromatini</taxon>
        <taxon>Aromia</taxon>
    </lineage>
</organism>
<dbReference type="SUPFAM" id="SSF57716">
    <property type="entry name" value="Glucocorticoid receptor-like (DNA-binding domain)"/>
    <property type="match status" value="1"/>
</dbReference>
<feature type="binding site" evidence="13">
    <location>
        <position position="28"/>
    </location>
    <ligand>
        <name>Zn(2+)</name>
        <dbReference type="ChEBI" id="CHEBI:29105"/>
    </ligand>
</feature>
<evidence type="ECO:0000256" key="1">
    <source>
        <dbReference type="ARBA" id="ARBA00003767"/>
    </source>
</evidence>
<reference evidence="17" key="1">
    <citation type="journal article" date="2023" name="Insect Mol. Biol.">
        <title>Genome sequencing provides insights into the evolution of gene families encoding plant cell wall-degrading enzymes in longhorned beetles.</title>
        <authorList>
            <person name="Shin N.R."/>
            <person name="Okamura Y."/>
            <person name="Kirsch R."/>
            <person name="Pauchet Y."/>
        </authorList>
    </citation>
    <scope>NUCLEOTIDE SEQUENCE</scope>
    <source>
        <strain evidence="17">AMC_N1</strain>
    </source>
</reference>
<dbReference type="PANTHER" id="PTHR16515:SF49">
    <property type="entry name" value="GASTRULA ZINC FINGER PROTEIN XLCGF49.1-LIKE-RELATED"/>
    <property type="match status" value="1"/>
</dbReference>
<dbReference type="InterPro" id="IPR036236">
    <property type="entry name" value="Znf_C2H2_sf"/>
</dbReference>
<evidence type="ECO:0000256" key="10">
    <source>
        <dbReference type="ARBA" id="ARBA00023163"/>
    </source>
</evidence>
<evidence type="ECO:0000256" key="9">
    <source>
        <dbReference type="ARBA" id="ARBA00023125"/>
    </source>
</evidence>
<keyword evidence="9" id="KW-0238">DNA-binding</keyword>
<name>A0AAV8YIX8_9CUCU</name>
<dbReference type="InterPro" id="IPR012934">
    <property type="entry name" value="Znf_AD"/>
</dbReference>
<dbReference type="SUPFAM" id="SSF57667">
    <property type="entry name" value="beta-beta-alpha zinc fingers"/>
    <property type="match status" value="2"/>
</dbReference>
<sequence>MSAEISFTLRTELEMDNVINVADCCRACLRIDCTLTPTSAQDNDSIKFYDKLLSCVSEVSWLKEGLPSLICGTCIERLRIAYDFRIVCLQSDNTLNRYIGHLQDDNKQNVNLVPRPLTTPTKFEFAIPTSSSEVLPVIGEEQQNAEYLHLKHFLDNDEDLTKSENLVDQTSRSTSPDSASTVSGFINNQPHLQQPQLTQQQQHQQQQIHQGQHAVQHLQQIHQQPVQPEQQHQTIKQHAVSNIGVDSLQVDHLQVDSLQTSQEHQNQQNHQEIQTLVLQTMTSMQPAAVTTAQPVAVQPRRVIKRTTGSTTRPTCGSTSAGTPARSPFQCAVCNKRFTIKGELTMHMKSHTGEKPYACTCCDRRCLTAADLKVHMRTHTGEKPFHCVTCGKHFASTYILNSHIKTHTGERPYSCTACDKTFTQSSHLNVHMRKHTGEKVRRTLHVQYLSRSGLKSRS</sequence>
<keyword evidence="10" id="KW-0804">Transcription</keyword>
<comment type="function">
    <text evidence="1">May be involved in transcriptional regulation.</text>
</comment>
<dbReference type="PROSITE" id="PS50157">
    <property type="entry name" value="ZINC_FINGER_C2H2_2"/>
    <property type="match status" value="4"/>
</dbReference>
<evidence type="ECO:0000259" key="16">
    <source>
        <dbReference type="PROSITE" id="PS51915"/>
    </source>
</evidence>
<gene>
    <name evidence="17" type="ORF">NQ318_012209</name>
</gene>
<dbReference type="Proteomes" id="UP001162162">
    <property type="component" value="Unassembled WGS sequence"/>
</dbReference>
<dbReference type="PROSITE" id="PS00028">
    <property type="entry name" value="ZINC_FINGER_C2H2_1"/>
    <property type="match status" value="4"/>
</dbReference>
<comment type="caution">
    <text evidence="17">The sequence shown here is derived from an EMBL/GenBank/DDBJ whole genome shotgun (WGS) entry which is preliminary data.</text>
</comment>
<protein>
    <submittedName>
        <fullName evidence="17">Uncharacterized protein</fullName>
    </submittedName>
</protein>
<keyword evidence="6 12" id="KW-0863">Zinc-finger</keyword>
<dbReference type="PANTHER" id="PTHR16515">
    <property type="entry name" value="PR DOMAIN ZINC FINGER PROTEIN"/>
    <property type="match status" value="1"/>
</dbReference>
<evidence type="ECO:0000256" key="14">
    <source>
        <dbReference type="SAM" id="MobiDB-lite"/>
    </source>
</evidence>
<evidence type="ECO:0000256" key="5">
    <source>
        <dbReference type="ARBA" id="ARBA00022737"/>
    </source>
</evidence>
<feature type="domain" description="C2H2-type" evidence="15">
    <location>
        <begin position="412"/>
        <end position="439"/>
    </location>
</feature>
<keyword evidence="8" id="KW-0805">Transcription regulation</keyword>
<feature type="binding site" evidence="13">
    <location>
        <position position="25"/>
    </location>
    <ligand>
        <name>Zn(2+)</name>
        <dbReference type="ChEBI" id="CHEBI:29105"/>
    </ligand>
</feature>
<feature type="region of interest" description="Disordered" evidence="14">
    <location>
        <begin position="166"/>
        <end position="213"/>
    </location>
</feature>
<dbReference type="PROSITE" id="PS51915">
    <property type="entry name" value="ZAD"/>
    <property type="match status" value="1"/>
</dbReference>
<evidence type="ECO:0000313" key="17">
    <source>
        <dbReference type="EMBL" id="KAJ8951668.1"/>
    </source>
</evidence>
<evidence type="ECO:0000256" key="6">
    <source>
        <dbReference type="ARBA" id="ARBA00022771"/>
    </source>
</evidence>
<dbReference type="FunFam" id="3.30.160.60:FF:000446">
    <property type="entry name" value="Zinc finger protein"/>
    <property type="match status" value="1"/>
</dbReference>
<comment type="similarity">
    <text evidence="3">Belongs to the krueppel C2H2-type zinc-finger protein family.</text>
</comment>
<dbReference type="InterPro" id="IPR013087">
    <property type="entry name" value="Znf_C2H2_type"/>
</dbReference>
<feature type="binding site" evidence="13">
    <location>
        <position position="71"/>
    </location>
    <ligand>
        <name>Zn(2+)</name>
        <dbReference type="ChEBI" id="CHEBI:29105"/>
    </ligand>
</feature>
<dbReference type="AlphaFoldDB" id="A0AAV8YIX8"/>
<keyword evidence="11" id="KW-0539">Nucleus</keyword>
<feature type="binding site" evidence="13">
    <location>
        <position position="74"/>
    </location>
    <ligand>
        <name>Zn(2+)</name>
        <dbReference type="ChEBI" id="CHEBI:29105"/>
    </ligand>
</feature>
<evidence type="ECO:0000256" key="2">
    <source>
        <dbReference type="ARBA" id="ARBA00004123"/>
    </source>
</evidence>
<keyword evidence="18" id="KW-1185">Reference proteome</keyword>
<evidence type="ECO:0000256" key="12">
    <source>
        <dbReference type="PROSITE-ProRule" id="PRU00042"/>
    </source>
</evidence>
<dbReference type="EMBL" id="JAPWTK010000080">
    <property type="protein sequence ID" value="KAJ8951668.1"/>
    <property type="molecule type" value="Genomic_DNA"/>
</dbReference>
<evidence type="ECO:0000256" key="11">
    <source>
        <dbReference type="ARBA" id="ARBA00023242"/>
    </source>
</evidence>
<keyword evidence="4 13" id="KW-0479">Metal-binding</keyword>
<feature type="compositionally biased region" description="Low complexity" evidence="14">
    <location>
        <begin position="189"/>
        <end position="213"/>
    </location>
</feature>
<keyword evidence="7 13" id="KW-0862">Zinc</keyword>
<dbReference type="Gene3D" id="3.30.160.60">
    <property type="entry name" value="Classic Zinc Finger"/>
    <property type="match status" value="4"/>
</dbReference>
<feature type="domain" description="C2H2-type" evidence="15">
    <location>
        <begin position="328"/>
        <end position="355"/>
    </location>
</feature>
<dbReference type="InterPro" id="IPR050331">
    <property type="entry name" value="Zinc_finger"/>
</dbReference>
<dbReference type="SMART" id="SM00355">
    <property type="entry name" value="ZnF_C2H2"/>
    <property type="match status" value="4"/>
</dbReference>
<dbReference type="GO" id="GO:0008270">
    <property type="term" value="F:zinc ion binding"/>
    <property type="evidence" value="ECO:0007669"/>
    <property type="project" value="UniProtKB-UniRule"/>
</dbReference>
<dbReference type="FunFam" id="3.30.160.60:FF:001235">
    <property type="entry name" value="Si:ch211-119o8.6"/>
    <property type="match status" value="1"/>
</dbReference>
<feature type="domain" description="C2H2-type" evidence="15">
    <location>
        <begin position="384"/>
        <end position="411"/>
    </location>
</feature>
<dbReference type="Pfam" id="PF07776">
    <property type="entry name" value="zf-AD"/>
    <property type="match status" value="1"/>
</dbReference>
<dbReference type="GO" id="GO:0003677">
    <property type="term" value="F:DNA binding"/>
    <property type="evidence" value="ECO:0007669"/>
    <property type="project" value="UniProtKB-KW"/>
</dbReference>
<comment type="subcellular location">
    <subcellularLocation>
        <location evidence="2">Nucleus</location>
    </subcellularLocation>
</comment>
<evidence type="ECO:0000259" key="15">
    <source>
        <dbReference type="PROSITE" id="PS50157"/>
    </source>
</evidence>
<feature type="domain" description="C2H2-type" evidence="15">
    <location>
        <begin position="356"/>
        <end position="383"/>
    </location>
</feature>
<evidence type="ECO:0000313" key="18">
    <source>
        <dbReference type="Proteomes" id="UP001162162"/>
    </source>
</evidence>
<feature type="compositionally biased region" description="Polar residues" evidence="14">
    <location>
        <begin position="166"/>
        <end position="188"/>
    </location>
</feature>
<keyword evidence="5" id="KW-0677">Repeat</keyword>
<evidence type="ECO:0000256" key="13">
    <source>
        <dbReference type="PROSITE-ProRule" id="PRU01263"/>
    </source>
</evidence>
<dbReference type="FunFam" id="3.30.160.60:FF:000193">
    <property type="entry name" value="Zinc finger protein 300"/>
    <property type="match status" value="1"/>
</dbReference>
<evidence type="ECO:0000256" key="4">
    <source>
        <dbReference type="ARBA" id="ARBA00022723"/>
    </source>
</evidence>
<feature type="domain" description="ZAD" evidence="16">
    <location>
        <begin position="23"/>
        <end position="98"/>
    </location>
</feature>
<dbReference type="FunFam" id="3.30.160.60:FF:000097">
    <property type="entry name" value="Zinc finger protein"/>
    <property type="match status" value="1"/>
</dbReference>
<evidence type="ECO:0000256" key="8">
    <source>
        <dbReference type="ARBA" id="ARBA00023015"/>
    </source>
</evidence>
<evidence type="ECO:0000256" key="3">
    <source>
        <dbReference type="ARBA" id="ARBA00006991"/>
    </source>
</evidence>
<proteinExistence type="inferred from homology"/>
<dbReference type="SMART" id="SM00868">
    <property type="entry name" value="zf-AD"/>
    <property type="match status" value="1"/>
</dbReference>
<dbReference type="GO" id="GO:0005634">
    <property type="term" value="C:nucleus"/>
    <property type="evidence" value="ECO:0007669"/>
    <property type="project" value="UniProtKB-SubCell"/>
</dbReference>
<dbReference type="Pfam" id="PF00096">
    <property type="entry name" value="zf-C2H2"/>
    <property type="match status" value="2"/>
</dbReference>
<accession>A0AAV8YIX8</accession>
<evidence type="ECO:0000256" key="7">
    <source>
        <dbReference type="ARBA" id="ARBA00022833"/>
    </source>
</evidence>